<dbReference type="EMBL" id="SGPK01000041">
    <property type="protein sequence ID" value="THH10235.1"/>
    <property type="molecule type" value="Genomic_DNA"/>
</dbReference>
<dbReference type="SUPFAM" id="SSF51395">
    <property type="entry name" value="FMN-linked oxidoreductases"/>
    <property type="match status" value="1"/>
</dbReference>
<dbReference type="Gene3D" id="3.20.20.70">
    <property type="entry name" value="Aldolase class I"/>
    <property type="match status" value="1"/>
</dbReference>
<evidence type="ECO:0000313" key="4">
    <source>
        <dbReference type="EMBL" id="THH10235.1"/>
    </source>
</evidence>
<protein>
    <recommendedName>
        <fullName evidence="3">FMN hydroxy acid dehydrogenase domain-containing protein</fullName>
    </recommendedName>
</protein>
<feature type="domain" description="FMN hydroxy acid dehydrogenase" evidence="3">
    <location>
        <begin position="1"/>
        <end position="205"/>
    </location>
</feature>
<organism evidence="4 5">
    <name type="scientific">Phellinidium pouzarii</name>
    <dbReference type="NCBI Taxonomy" id="167371"/>
    <lineage>
        <taxon>Eukaryota</taxon>
        <taxon>Fungi</taxon>
        <taxon>Dikarya</taxon>
        <taxon>Basidiomycota</taxon>
        <taxon>Agaricomycotina</taxon>
        <taxon>Agaricomycetes</taxon>
        <taxon>Hymenochaetales</taxon>
        <taxon>Hymenochaetaceae</taxon>
        <taxon>Phellinidium</taxon>
    </lineage>
</organism>
<dbReference type="OrthoDB" id="1925334at2759"/>
<dbReference type="PROSITE" id="PS51349">
    <property type="entry name" value="FMN_HYDROXY_ACID_DH_2"/>
    <property type="match status" value="1"/>
</dbReference>
<comment type="cofactor">
    <cofactor evidence="1">
        <name>FMN</name>
        <dbReference type="ChEBI" id="CHEBI:58210"/>
    </cofactor>
</comment>
<dbReference type="InterPro" id="IPR000262">
    <property type="entry name" value="FMN-dep_DH"/>
</dbReference>
<dbReference type="InterPro" id="IPR037396">
    <property type="entry name" value="FMN_HAD"/>
</dbReference>
<comment type="caution">
    <text evidence="4">The sequence shown here is derived from an EMBL/GenBank/DDBJ whole genome shotgun (WGS) entry which is preliminary data.</text>
</comment>
<keyword evidence="2" id="KW-0560">Oxidoreductase</keyword>
<accession>A0A4S4LEV8</accession>
<dbReference type="InterPro" id="IPR013785">
    <property type="entry name" value="Aldolase_TIM"/>
</dbReference>
<dbReference type="AlphaFoldDB" id="A0A4S4LEV8"/>
<evidence type="ECO:0000259" key="3">
    <source>
        <dbReference type="PROSITE" id="PS51349"/>
    </source>
</evidence>
<keyword evidence="5" id="KW-1185">Reference proteome</keyword>
<name>A0A4S4LEV8_9AGAM</name>
<gene>
    <name evidence="4" type="ORF">EW145_g1454</name>
</gene>
<evidence type="ECO:0000256" key="1">
    <source>
        <dbReference type="ARBA" id="ARBA00001917"/>
    </source>
</evidence>
<dbReference type="PANTHER" id="PTHR10578">
    <property type="entry name" value="S -2-HYDROXY-ACID OXIDASE-RELATED"/>
    <property type="match status" value="1"/>
</dbReference>
<proteinExistence type="predicted"/>
<evidence type="ECO:0000256" key="2">
    <source>
        <dbReference type="ARBA" id="ARBA00023002"/>
    </source>
</evidence>
<dbReference type="PANTHER" id="PTHR10578:SF101">
    <property type="entry name" value="L-LACTATE DEHYDROGENASE (CYTOCHROME B2)"/>
    <property type="match status" value="1"/>
</dbReference>
<evidence type="ECO:0000313" key="5">
    <source>
        <dbReference type="Proteomes" id="UP000308199"/>
    </source>
</evidence>
<sequence length="205" mass="22550">MNRDRAASEALIKRVEHEGFNAILLTVDAVVPGKRELDQRSKGDLSGLSHSKSPTNAGLGIAHAISGYQEPDICWDDILWIQKLTKLPLVIKGIQCIEDAVKAFEYDVQGIIISNYGGRSLDFAPAPMTILYELYQQRPDIITNKEVYIDGGVTRGTDVLKALCLGARGGGLSRAFLYGNSVWGEAGARRVVQNKFLCFVCIYFI</sequence>
<reference evidence="4 5" key="1">
    <citation type="submission" date="2019-02" db="EMBL/GenBank/DDBJ databases">
        <title>Genome sequencing of the rare red list fungi Phellinidium pouzarii.</title>
        <authorList>
            <person name="Buettner E."/>
            <person name="Kellner H."/>
        </authorList>
    </citation>
    <scope>NUCLEOTIDE SEQUENCE [LARGE SCALE GENOMIC DNA]</scope>
    <source>
        <strain evidence="4 5">DSM 108285</strain>
    </source>
</reference>
<dbReference type="Proteomes" id="UP000308199">
    <property type="component" value="Unassembled WGS sequence"/>
</dbReference>
<dbReference type="GO" id="GO:0004460">
    <property type="term" value="F:L-lactate dehydrogenase (cytochrome) activity"/>
    <property type="evidence" value="ECO:0007669"/>
    <property type="project" value="TreeGrafter"/>
</dbReference>
<dbReference type="GO" id="GO:0006089">
    <property type="term" value="P:lactate metabolic process"/>
    <property type="evidence" value="ECO:0007669"/>
    <property type="project" value="TreeGrafter"/>
</dbReference>
<dbReference type="Pfam" id="PF01070">
    <property type="entry name" value="FMN_dh"/>
    <property type="match status" value="1"/>
</dbReference>